<dbReference type="Pfam" id="PF22650">
    <property type="entry name" value="At5g48480-like_C"/>
    <property type="match status" value="1"/>
</dbReference>
<dbReference type="Proteomes" id="UP000317650">
    <property type="component" value="Chromosome 9"/>
</dbReference>
<sequence length="151" mass="15676">MADETATTGLLGFKPQLVVPGMKAEAAVQFYKAAFGAKELLRVAHPKRKAEQELPLILSAELKIGSSFLLVSDRFDDAGEDGSAVASGGGILLRLEAEDVDAVMKKAAAAGAEIVGEVTEAEGGVHGKVRDPFGVVWAIAAVDKKCPEAEA</sequence>
<feature type="domain" description="Glyoxalase At5g48480-like C-terminal" evidence="1">
    <location>
        <begin position="94"/>
        <end position="137"/>
    </location>
</feature>
<dbReference type="Pfam" id="PF22656">
    <property type="entry name" value="At5g48480-like_N"/>
    <property type="match status" value="1"/>
</dbReference>
<keyword evidence="4" id="KW-1185">Reference proteome</keyword>
<name>A0A4S8IEH7_MUSBA</name>
<dbReference type="InterPro" id="IPR029068">
    <property type="entry name" value="Glyas_Bleomycin-R_OHBP_Dase"/>
</dbReference>
<protein>
    <recommendedName>
        <fullName evidence="5">VOC domain-containing protein</fullName>
    </recommendedName>
</protein>
<reference evidence="3 4" key="1">
    <citation type="journal article" date="2019" name="Nat. Plants">
        <title>Genome sequencing of Musa balbisiana reveals subgenome evolution and function divergence in polyploid bananas.</title>
        <authorList>
            <person name="Yao X."/>
        </authorList>
    </citation>
    <scope>NUCLEOTIDE SEQUENCE [LARGE SCALE GENOMIC DNA]</scope>
    <source>
        <strain evidence="4">cv. DH-PKW</strain>
        <tissue evidence="3">Leaves</tissue>
    </source>
</reference>
<dbReference type="PANTHER" id="PTHR34109">
    <property type="entry name" value="BNAUNNG04460D PROTEIN-RELATED"/>
    <property type="match status" value="1"/>
</dbReference>
<dbReference type="PANTHER" id="PTHR34109:SF1">
    <property type="entry name" value="VOC DOMAIN-CONTAINING PROTEIN"/>
    <property type="match status" value="1"/>
</dbReference>
<dbReference type="InterPro" id="IPR054576">
    <property type="entry name" value="At5g48480-like_N"/>
</dbReference>
<feature type="domain" description="Glyoxalase At5g48480-like N-terminal" evidence="2">
    <location>
        <begin position="16"/>
        <end position="73"/>
    </location>
</feature>
<evidence type="ECO:0000259" key="2">
    <source>
        <dbReference type="Pfam" id="PF22656"/>
    </source>
</evidence>
<dbReference type="AlphaFoldDB" id="A0A4S8IEH7"/>
<evidence type="ECO:0000259" key="1">
    <source>
        <dbReference type="Pfam" id="PF22650"/>
    </source>
</evidence>
<comment type="caution">
    <text evidence="3">The sequence shown here is derived from an EMBL/GenBank/DDBJ whole genome shotgun (WGS) entry which is preliminary data.</text>
</comment>
<dbReference type="CDD" id="cd07246">
    <property type="entry name" value="VOC_like"/>
    <property type="match status" value="1"/>
</dbReference>
<accession>A0A4S8IEH7</accession>
<proteinExistence type="predicted"/>
<evidence type="ECO:0000313" key="4">
    <source>
        <dbReference type="Proteomes" id="UP000317650"/>
    </source>
</evidence>
<dbReference type="InterPro" id="IPR054575">
    <property type="entry name" value="At5g48480-like_C"/>
</dbReference>
<dbReference type="SUPFAM" id="SSF54593">
    <property type="entry name" value="Glyoxalase/Bleomycin resistance protein/Dihydroxybiphenyl dioxygenase"/>
    <property type="match status" value="1"/>
</dbReference>
<gene>
    <name evidence="3" type="ORF">C4D60_Mb09t06560</name>
</gene>
<evidence type="ECO:0008006" key="5">
    <source>
        <dbReference type="Google" id="ProtNLM"/>
    </source>
</evidence>
<dbReference type="Gene3D" id="3.10.180.10">
    <property type="entry name" value="2,3-Dihydroxybiphenyl 1,2-Dioxygenase, domain 1"/>
    <property type="match status" value="1"/>
</dbReference>
<evidence type="ECO:0000313" key="3">
    <source>
        <dbReference type="EMBL" id="THU46593.1"/>
    </source>
</evidence>
<organism evidence="3 4">
    <name type="scientific">Musa balbisiana</name>
    <name type="common">Banana</name>
    <dbReference type="NCBI Taxonomy" id="52838"/>
    <lineage>
        <taxon>Eukaryota</taxon>
        <taxon>Viridiplantae</taxon>
        <taxon>Streptophyta</taxon>
        <taxon>Embryophyta</taxon>
        <taxon>Tracheophyta</taxon>
        <taxon>Spermatophyta</taxon>
        <taxon>Magnoliopsida</taxon>
        <taxon>Liliopsida</taxon>
        <taxon>Zingiberales</taxon>
        <taxon>Musaceae</taxon>
        <taxon>Musa</taxon>
    </lineage>
</organism>
<dbReference type="EMBL" id="PYDT01000010">
    <property type="protein sequence ID" value="THU46593.1"/>
    <property type="molecule type" value="Genomic_DNA"/>
</dbReference>